<feature type="non-terminal residue" evidence="1">
    <location>
        <position position="119"/>
    </location>
</feature>
<reference evidence="1" key="1">
    <citation type="submission" date="2014-05" db="EMBL/GenBank/DDBJ databases">
        <authorList>
            <person name="Chronopoulou M."/>
        </authorList>
    </citation>
    <scope>NUCLEOTIDE SEQUENCE</scope>
    <source>
        <tissue evidence="1">Whole organism</tissue>
    </source>
</reference>
<organism evidence="1">
    <name type="scientific">Lepeophtheirus salmonis</name>
    <name type="common">Salmon louse</name>
    <name type="synonym">Caligus salmonis</name>
    <dbReference type="NCBI Taxonomy" id="72036"/>
    <lineage>
        <taxon>Eukaryota</taxon>
        <taxon>Metazoa</taxon>
        <taxon>Ecdysozoa</taxon>
        <taxon>Arthropoda</taxon>
        <taxon>Crustacea</taxon>
        <taxon>Multicrustacea</taxon>
        <taxon>Hexanauplia</taxon>
        <taxon>Copepoda</taxon>
        <taxon>Siphonostomatoida</taxon>
        <taxon>Caligidae</taxon>
        <taxon>Lepeophtheirus</taxon>
    </lineage>
</organism>
<dbReference type="AlphaFoldDB" id="A0A0K2TT07"/>
<proteinExistence type="predicted"/>
<sequence length="119" mass="13931">MSRTEVVIAQGWMIQWGSSLHQTTRGNHQKVFQFLYDEDFSLIYKYGLEEKYLLISDHDYFNVPPFVLSLSQFKECVIAYIGGYVIKSLFKHLVYPEGLESLYNYVTDSHNYSLIAKKS</sequence>
<protein>
    <submittedName>
        <fullName evidence="1">Putative LOC100203442 [Hydra vulgaris]</fullName>
    </submittedName>
</protein>
<name>A0A0K2TT07_LEPSM</name>
<dbReference type="EMBL" id="HACA01011165">
    <property type="protein sequence ID" value="CDW28526.1"/>
    <property type="molecule type" value="Transcribed_RNA"/>
</dbReference>
<accession>A0A0K2TT07</accession>
<evidence type="ECO:0000313" key="1">
    <source>
        <dbReference type="EMBL" id="CDW28526.1"/>
    </source>
</evidence>